<dbReference type="EMBL" id="CAKKNE010000003">
    <property type="protein sequence ID" value="CAH0372633.1"/>
    <property type="molecule type" value="Genomic_DNA"/>
</dbReference>
<feature type="region of interest" description="Disordered" evidence="1">
    <location>
        <begin position="268"/>
        <end position="301"/>
    </location>
</feature>
<feature type="region of interest" description="Disordered" evidence="1">
    <location>
        <begin position="405"/>
        <end position="443"/>
    </location>
</feature>
<accession>A0A8J2SLH2</accession>
<evidence type="ECO:0000313" key="3">
    <source>
        <dbReference type="Proteomes" id="UP000789595"/>
    </source>
</evidence>
<reference evidence="2" key="1">
    <citation type="submission" date="2021-11" db="EMBL/GenBank/DDBJ databases">
        <authorList>
            <consortium name="Genoscope - CEA"/>
            <person name="William W."/>
        </authorList>
    </citation>
    <scope>NUCLEOTIDE SEQUENCE</scope>
</reference>
<keyword evidence="3" id="KW-1185">Reference proteome</keyword>
<dbReference type="Proteomes" id="UP000789595">
    <property type="component" value="Unassembled WGS sequence"/>
</dbReference>
<feature type="compositionally biased region" description="Basic residues" evidence="1">
    <location>
        <begin position="583"/>
        <end position="595"/>
    </location>
</feature>
<feature type="compositionally biased region" description="Basic and acidic residues" evidence="1">
    <location>
        <begin position="275"/>
        <end position="290"/>
    </location>
</feature>
<feature type="compositionally biased region" description="Basic and acidic residues" evidence="1">
    <location>
        <begin position="469"/>
        <end position="488"/>
    </location>
</feature>
<protein>
    <submittedName>
        <fullName evidence="2">Uncharacterized protein</fullName>
    </submittedName>
</protein>
<comment type="caution">
    <text evidence="2">The sequence shown here is derived from an EMBL/GenBank/DDBJ whole genome shotgun (WGS) entry which is preliminary data.</text>
</comment>
<feature type="region of interest" description="Disordered" evidence="1">
    <location>
        <begin position="461"/>
        <end position="512"/>
    </location>
</feature>
<evidence type="ECO:0000313" key="2">
    <source>
        <dbReference type="EMBL" id="CAH0372633.1"/>
    </source>
</evidence>
<dbReference type="AlphaFoldDB" id="A0A8J2SLH2"/>
<feature type="region of interest" description="Disordered" evidence="1">
    <location>
        <begin position="580"/>
        <end position="602"/>
    </location>
</feature>
<gene>
    <name evidence="2" type="ORF">PECAL_3P26440</name>
</gene>
<evidence type="ECO:0000256" key="1">
    <source>
        <dbReference type="SAM" id="MobiDB-lite"/>
    </source>
</evidence>
<organism evidence="2 3">
    <name type="scientific">Pelagomonas calceolata</name>
    <dbReference type="NCBI Taxonomy" id="35677"/>
    <lineage>
        <taxon>Eukaryota</taxon>
        <taxon>Sar</taxon>
        <taxon>Stramenopiles</taxon>
        <taxon>Ochrophyta</taxon>
        <taxon>Pelagophyceae</taxon>
        <taxon>Pelagomonadales</taxon>
        <taxon>Pelagomonadaceae</taxon>
        <taxon>Pelagomonas</taxon>
    </lineage>
</organism>
<name>A0A8J2SLH2_9STRA</name>
<proteinExistence type="predicted"/>
<sequence length="655" mass="70557">MVVPPPQLAKRLVLRQSLDRRLCLLRARGGIADDKARLDGVAAGSGFTFDPVISRCVVSGESLATLVGHAVVGNTFHSGLALADWRTADRSYAATTAQIRRESTPPPCQTADPAPRAARVVRRSARGQICLLRARADPGANARIDAIAASGGFAVDPVIVPRDDDSLTTLVDRIAVDANGALTVHFGEDIRASPPSATIVSAVKGHLPETASKECESSRSSLIFTIMMPVPAPEAAGEACTPRAADAAKAGPLPSSSALAVGAAKELGTPIGDGEASRDKLGADTAREGPDEATQQAEGDRAAARLQARVKGHQSRLGSTTPFVAPVKEFDVPLGAGTPNQRGAFETRCQAVDDAAASVAKVDVTLNDVGATAPKGDGASIIATFDGRSPQVERADVVALQMARTRGPTPLGPHDSAPSPPRPSRVDAAIDQSRATPSRDAMHRALDAAEDAARRTFAAELRRRAMSSPDDRTRARRTEPARLPRPRDALFGVEGAPERPAQPTASTLRPTVRADDRAPFKRSYEAWHRRKRDEARARREQLMEALVRAERERERRIDDRRAALRERRRRVEREKRALARAQAQHRKKQRVRRTPRPPIESGLPAVLDEPCVAVVPEVKKTDARVRAFEDVFLPKIVSRANNKGRLERRSLNINK</sequence>